<evidence type="ECO:0000313" key="4">
    <source>
        <dbReference type="Proteomes" id="UP000604273"/>
    </source>
</evidence>
<protein>
    <recommendedName>
        <fullName evidence="2">Glycosyltransferase 2-like domain-containing protein</fullName>
    </recommendedName>
</protein>
<keyword evidence="4" id="KW-1185">Reference proteome</keyword>
<feature type="domain" description="Glycosyltransferase 2-like" evidence="2">
    <location>
        <begin position="203"/>
        <end position="313"/>
    </location>
</feature>
<evidence type="ECO:0000313" key="3">
    <source>
        <dbReference type="EMBL" id="KAF4945211.1"/>
    </source>
</evidence>
<dbReference type="GO" id="GO:0019187">
    <property type="term" value="F:beta-1,4-mannosyltransferase activity"/>
    <property type="evidence" value="ECO:0007669"/>
    <property type="project" value="InterPro"/>
</dbReference>
<keyword evidence="1" id="KW-0812">Transmembrane</keyword>
<dbReference type="PANTHER" id="PTHR16779">
    <property type="entry name" value="BETA-1,4-MANNOSYLTRANSFERASE EGH"/>
    <property type="match status" value="1"/>
</dbReference>
<dbReference type="InterPro" id="IPR027389">
    <property type="entry name" value="B_mannosylTrfase_Bre-3/Egh"/>
</dbReference>
<dbReference type="Proteomes" id="UP000604273">
    <property type="component" value="Unassembled WGS sequence"/>
</dbReference>
<reference evidence="3" key="1">
    <citation type="journal article" date="2020" name="BMC Genomics">
        <title>Correction to: Identification and distribution of gene clusters required for synthesis of sphingolipid metabolism inhibitors in diverse species of the filamentous fungus Fusarium.</title>
        <authorList>
            <person name="Kim H.S."/>
            <person name="Lohmar J.M."/>
            <person name="Busman M."/>
            <person name="Brown D.W."/>
            <person name="Naumann T.A."/>
            <person name="Divon H.H."/>
            <person name="Lysoe E."/>
            <person name="Uhlig S."/>
            <person name="Proctor R.H."/>
        </authorList>
    </citation>
    <scope>NUCLEOTIDE SEQUENCE</scope>
    <source>
        <strain evidence="3">NRRL 45417</strain>
    </source>
</reference>
<dbReference type="Pfam" id="PF13632">
    <property type="entry name" value="Glyco_trans_2_3"/>
    <property type="match status" value="1"/>
</dbReference>
<dbReference type="GO" id="GO:0005737">
    <property type="term" value="C:cytoplasm"/>
    <property type="evidence" value="ECO:0007669"/>
    <property type="project" value="TreeGrafter"/>
</dbReference>
<sequence length="464" mass="54255">MTTTSLQVPDGLINAGNLAPRTIRVRSPVSKSAFDRSSLSSPVDPMSDFKEKRTEKAFQVLRFNWLLFPLIISGLFYTLLLPSHLFGFYSHLCTLYPFRPDQWKKLPKKWTFERFMICVVTRGDNFETVKRTVSSIEHLPIFDQRITIHILTPLEMADKFQRYYGDRIQVDGVPADYTPLKAKHKARSLEWFRIENKVTENDWILHLDEETVVDNHAIRTCFDFIQRRPHKELAIAQGAIMYNEYNYWNNWLLTAGDNVRIADELGRFQFQINALNYPFGGLHGSFLLVNGEVENEVTWDDDNIVEDFYFGLAVTIKIAREIIPSLTVFKAYSKGFKSAWLPTFVREQSPMSIKDYILQRRRWYTGIWQLNILYVRVVLGLWACMPLELFFWGGWFIYRDSAKVPEWLFFVIAFDDWDSGMSWTKILLTRWRVPLLLPLVRLIEMAAVVVTIASPAQGFDVIKK</sequence>
<evidence type="ECO:0000256" key="1">
    <source>
        <dbReference type="SAM" id="Phobius"/>
    </source>
</evidence>
<dbReference type="InterPro" id="IPR001173">
    <property type="entry name" value="Glyco_trans_2-like"/>
</dbReference>
<comment type="caution">
    <text evidence="3">The sequence shown here is derived from an EMBL/GenBank/DDBJ whole genome shotgun (WGS) entry which is preliminary data.</text>
</comment>
<proteinExistence type="predicted"/>
<dbReference type="AlphaFoldDB" id="A0A8H4WPF4"/>
<gene>
    <name evidence="3" type="ORF">FGADI_12110</name>
</gene>
<evidence type="ECO:0000259" key="2">
    <source>
        <dbReference type="Pfam" id="PF13632"/>
    </source>
</evidence>
<accession>A0A8H4WPF4</accession>
<name>A0A8H4WPF4_9HYPO</name>
<dbReference type="EMBL" id="JABFAI010000377">
    <property type="protein sequence ID" value="KAF4945211.1"/>
    <property type="molecule type" value="Genomic_DNA"/>
</dbReference>
<keyword evidence="1" id="KW-0472">Membrane</keyword>
<keyword evidence="1" id="KW-1133">Transmembrane helix</keyword>
<feature type="transmembrane region" description="Helical" evidence="1">
    <location>
        <begin position="65"/>
        <end position="89"/>
    </location>
</feature>
<organism evidence="3 4">
    <name type="scientific">Fusarium gaditjirri</name>
    <dbReference type="NCBI Taxonomy" id="282569"/>
    <lineage>
        <taxon>Eukaryota</taxon>
        <taxon>Fungi</taxon>
        <taxon>Dikarya</taxon>
        <taxon>Ascomycota</taxon>
        <taxon>Pezizomycotina</taxon>
        <taxon>Sordariomycetes</taxon>
        <taxon>Hypocreomycetidae</taxon>
        <taxon>Hypocreales</taxon>
        <taxon>Nectriaceae</taxon>
        <taxon>Fusarium</taxon>
        <taxon>Fusarium nisikadoi species complex</taxon>
    </lineage>
</organism>
<dbReference type="InterPro" id="IPR029044">
    <property type="entry name" value="Nucleotide-diphossugar_trans"/>
</dbReference>
<reference evidence="3" key="2">
    <citation type="submission" date="2020-05" db="EMBL/GenBank/DDBJ databases">
        <authorList>
            <person name="Kim H.-S."/>
            <person name="Proctor R.H."/>
            <person name="Brown D.W."/>
        </authorList>
    </citation>
    <scope>NUCLEOTIDE SEQUENCE</scope>
    <source>
        <strain evidence="3">NRRL 45417</strain>
    </source>
</reference>
<dbReference type="PANTHER" id="PTHR16779:SF1">
    <property type="entry name" value="BETA-1,4-MANNOSYLTRANSFERASE EGH"/>
    <property type="match status" value="1"/>
</dbReference>
<dbReference type="SUPFAM" id="SSF53448">
    <property type="entry name" value="Nucleotide-diphospho-sugar transferases"/>
    <property type="match status" value="1"/>
</dbReference>
<dbReference type="OrthoDB" id="5819582at2759"/>